<gene>
    <name evidence="3" type="ORF">SHERM_04080</name>
</gene>
<keyword evidence="4" id="KW-1185">Reference proteome</keyword>
<dbReference type="PANTHER" id="PTHR11206">
    <property type="entry name" value="MULTIDRUG RESISTANCE PROTEIN"/>
    <property type="match status" value="1"/>
</dbReference>
<dbReference type="EMBL" id="CACSLK010030184">
    <property type="protein sequence ID" value="CAA0837064.1"/>
    <property type="molecule type" value="Genomic_DNA"/>
</dbReference>
<accession>A0A9N7NU52</accession>
<sequence length="263" mass="29283">MDNGTREKLLVPKENESTDLKGRIYDESNKIWRVALPGIIARVASFGTIILTQSFIGHLSSVDLAGYALVQTLTVRFVNGVLIGMSSATETLCGQAYGARQYHMMGIYLQRSWVVDFLTLTLLLPLFIFGAPIFKMMGQESDIAESAGYISWWFIPMVYNFVFTLTMQMFLQAQQKNSVVAWISIGQLAVHVPVSWLFVYRLGWGTDGAMGALCVSNWLVAFAELWYIMGGGCPETWSGFNSAAFRDLLPVIKLSISSGIMVW</sequence>
<organism evidence="3 4">
    <name type="scientific">Striga hermonthica</name>
    <name type="common">Purple witchweed</name>
    <name type="synonym">Buchnera hermonthica</name>
    <dbReference type="NCBI Taxonomy" id="68872"/>
    <lineage>
        <taxon>Eukaryota</taxon>
        <taxon>Viridiplantae</taxon>
        <taxon>Streptophyta</taxon>
        <taxon>Embryophyta</taxon>
        <taxon>Tracheophyta</taxon>
        <taxon>Spermatophyta</taxon>
        <taxon>Magnoliopsida</taxon>
        <taxon>eudicotyledons</taxon>
        <taxon>Gunneridae</taxon>
        <taxon>Pentapetalae</taxon>
        <taxon>asterids</taxon>
        <taxon>lamiids</taxon>
        <taxon>Lamiales</taxon>
        <taxon>Orobanchaceae</taxon>
        <taxon>Buchnereae</taxon>
        <taxon>Striga</taxon>
    </lineage>
</organism>
<keyword evidence="2" id="KW-1133">Transmembrane helix</keyword>
<dbReference type="Pfam" id="PF01554">
    <property type="entry name" value="MatE"/>
    <property type="match status" value="1"/>
</dbReference>
<evidence type="ECO:0000313" key="3">
    <source>
        <dbReference type="EMBL" id="CAA0837064.1"/>
    </source>
</evidence>
<dbReference type="OrthoDB" id="2126698at2759"/>
<dbReference type="GO" id="GO:0042910">
    <property type="term" value="F:xenobiotic transmembrane transporter activity"/>
    <property type="evidence" value="ECO:0007669"/>
    <property type="project" value="InterPro"/>
</dbReference>
<evidence type="ECO:0000256" key="2">
    <source>
        <dbReference type="SAM" id="Phobius"/>
    </source>
</evidence>
<dbReference type="Proteomes" id="UP001153555">
    <property type="component" value="Unassembled WGS sequence"/>
</dbReference>
<evidence type="ECO:0000313" key="4">
    <source>
        <dbReference type="Proteomes" id="UP001153555"/>
    </source>
</evidence>
<name>A0A9N7NU52_STRHE</name>
<feature type="transmembrane region" description="Helical" evidence="2">
    <location>
        <begin position="113"/>
        <end position="134"/>
    </location>
</feature>
<feature type="transmembrane region" description="Helical" evidence="2">
    <location>
        <begin position="179"/>
        <end position="202"/>
    </location>
</feature>
<protein>
    <submittedName>
        <fullName evidence="3">MATE efflux family protein</fullName>
    </submittedName>
</protein>
<keyword evidence="2" id="KW-0472">Membrane</keyword>
<dbReference type="GO" id="GO:0016020">
    <property type="term" value="C:membrane"/>
    <property type="evidence" value="ECO:0007669"/>
    <property type="project" value="InterPro"/>
</dbReference>
<dbReference type="AlphaFoldDB" id="A0A9N7NU52"/>
<dbReference type="GO" id="GO:0015297">
    <property type="term" value="F:antiporter activity"/>
    <property type="evidence" value="ECO:0007669"/>
    <property type="project" value="InterPro"/>
</dbReference>
<reference evidence="3" key="1">
    <citation type="submission" date="2019-12" db="EMBL/GenBank/DDBJ databases">
        <authorList>
            <person name="Scholes J."/>
        </authorList>
    </citation>
    <scope>NUCLEOTIDE SEQUENCE</scope>
</reference>
<proteinExistence type="inferred from homology"/>
<dbReference type="InterPro" id="IPR002528">
    <property type="entry name" value="MATE_fam"/>
</dbReference>
<keyword evidence="2" id="KW-0812">Transmembrane</keyword>
<feature type="transmembrane region" description="Helical" evidence="2">
    <location>
        <begin position="146"/>
        <end position="167"/>
    </location>
</feature>
<comment type="similarity">
    <text evidence="1">Belongs to the multi antimicrobial extrusion (MATE) (TC 2.A.66.1) family.</text>
</comment>
<evidence type="ECO:0000256" key="1">
    <source>
        <dbReference type="ARBA" id="ARBA00010199"/>
    </source>
</evidence>
<comment type="caution">
    <text evidence="3">The sequence shown here is derived from an EMBL/GenBank/DDBJ whole genome shotgun (WGS) entry which is preliminary data.</text>
</comment>